<keyword evidence="2" id="KW-1185">Reference proteome</keyword>
<dbReference type="GeneID" id="77932348"/>
<accession>A0A8F3E9Y1</accession>
<gene>
    <name evidence="1" type="primary">90</name>
    <name evidence="1" type="ORF">SEA_SILENTRX_90</name>
</gene>
<organism evidence="1 2">
    <name type="scientific">Arthrobacter phage SilentRX</name>
    <dbReference type="NCBI Taxonomy" id="2836091"/>
    <lineage>
        <taxon>Viruses</taxon>
        <taxon>Duplodnaviria</taxon>
        <taxon>Heunggongvirae</taxon>
        <taxon>Uroviricota</taxon>
        <taxon>Caudoviricetes</taxon>
        <taxon>Silentrexvirus</taxon>
        <taxon>Silentrexvirus silentrx</taxon>
    </lineage>
</organism>
<protein>
    <submittedName>
        <fullName evidence="1">Uncharacterized protein</fullName>
    </submittedName>
</protein>
<proteinExistence type="predicted"/>
<evidence type="ECO:0000313" key="2">
    <source>
        <dbReference type="Proteomes" id="UP000693725"/>
    </source>
</evidence>
<dbReference type="Proteomes" id="UP000693725">
    <property type="component" value="Segment"/>
</dbReference>
<name>A0A8F3E9Y1_9CAUD</name>
<dbReference type="RefSeq" id="YP_010656471.1">
    <property type="nucleotide sequence ID" value="NC_070838.1"/>
</dbReference>
<sequence length="64" mass="7463">MSGQEVALSCDMSEDCKAEVTHIDNSGWLYCTSHGIARRSWKPCRKLRPHELNRLRRGEQVTRY</sequence>
<reference evidence="1" key="1">
    <citation type="submission" date="2021-04" db="EMBL/GenBank/DDBJ databases">
        <authorList>
            <person name="Edwards E.G."/>
            <person name="Siddiqui F.A."/>
            <person name="Anastasi R.E."/>
            <person name="Conroy D.J."/>
            <person name="Gerton T.J."/>
            <person name="Laizure I.E."/>
            <person name="Reynolds J.D."/>
            <person name="Ulker M."/>
            <person name="Ouellette S.K."/>
            <person name="Duggan K.O."/>
            <person name="Johnson K.C."/>
            <person name="MacLea K.S."/>
            <person name="Garlena R.A."/>
            <person name="Russell D.A."/>
            <person name="Jacobs-Sera D."/>
            <person name="Hatfull G.F."/>
        </authorList>
    </citation>
    <scope>NUCLEOTIDE SEQUENCE</scope>
</reference>
<dbReference type="EMBL" id="MW862992">
    <property type="protein sequence ID" value="QWY82830.1"/>
    <property type="molecule type" value="Genomic_DNA"/>
</dbReference>
<evidence type="ECO:0000313" key="1">
    <source>
        <dbReference type="EMBL" id="QWY82830.1"/>
    </source>
</evidence>
<dbReference type="KEGG" id="vg:77932348"/>